<feature type="transmembrane region" description="Helical" evidence="6">
    <location>
        <begin position="139"/>
        <end position="159"/>
    </location>
</feature>
<dbReference type="GO" id="GO:0009003">
    <property type="term" value="F:signal peptidase activity"/>
    <property type="evidence" value="ECO:0007669"/>
    <property type="project" value="UniProtKB-EC"/>
</dbReference>
<evidence type="ECO:0000259" key="7">
    <source>
        <dbReference type="Pfam" id="PF10502"/>
    </source>
</evidence>
<dbReference type="EMBL" id="JACJKY010000013">
    <property type="protein sequence ID" value="MBM6921252.1"/>
    <property type="molecule type" value="Genomic_DNA"/>
</dbReference>
<gene>
    <name evidence="8" type="ORF">H6A12_08805</name>
</gene>
<comment type="caution">
    <text evidence="8">The sequence shown here is derived from an EMBL/GenBank/DDBJ whole genome shotgun (WGS) entry which is preliminary data.</text>
</comment>
<feature type="transmembrane region" description="Helical" evidence="6">
    <location>
        <begin position="12"/>
        <end position="33"/>
    </location>
</feature>
<feature type="domain" description="Peptidase S26" evidence="7">
    <location>
        <begin position="16"/>
        <end position="76"/>
    </location>
</feature>
<evidence type="ECO:0000256" key="4">
    <source>
        <dbReference type="ARBA" id="ARBA00023136"/>
    </source>
</evidence>
<dbReference type="PANTHER" id="PTHR10806:SF6">
    <property type="entry name" value="SIGNAL PEPTIDASE COMPLEX CATALYTIC SUBUNIT SEC11"/>
    <property type="match status" value="1"/>
</dbReference>
<dbReference type="Pfam" id="PF10502">
    <property type="entry name" value="Peptidase_S26"/>
    <property type="match status" value="1"/>
</dbReference>
<dbReference type="GO" id="GO:0004252">
    <property type="term" value="F:serine-type endopeptidase activity"/>
    <property type="evidence" value="ECO:0007669"/>
    <property type="project" value="UniProtKB-UniRule"/>
</dbReference>
<sequence>MSRMKKGIKALTTVLVIAVVVFAVLLVGVRLVGLTPYSVLSGSMEPTYQTGSLIYVKQVRPEDVQVGQAITFVLNEDLVVATHRVIEIDAVNELFYTKGDANESPDGAPVHFKNLIGVPVFSIPYLGYVASFVQKPPGMYLAIAAGAILLLLIFLPDIVRAFKKEKDKQEISSDPQ</sequence>
<reference evidence="8" key="1">
    <citation type="submission" date="2020-08" db="EMBL/GenBank/DDBJ databases">
        <authorList>
            <person name="Cejkova D."/>
            <person name="Kubasova T."/>
            <person name="Jahodarova E."/>
            <person name="Rychlik I."/>
        </authorList>
    </citation>
    <scope>NUCLEOTIDE SEQUENCE</scope>
    <source>
        <strain evidence="8">An559</strain>
    </source>
</reference>
<keyword evidence="4 6" id="KW-0472">Membrane</keyword>
<dbReference type="NCBIfam" id="TIGR02228">
    <property type="entry name" value="sigpep_I_arch"/>
    <property type="match status" value="1"/>
</dbReference>
<keyword evidence="8" id="KW-0378">Hydrolase</keyword>
<keyword evidence="2 6" id="KW-0812">Transmembrane</keyword>
<evidence type="ECO:0000256" key="6">
    <source>
        <dbReference type="SAM" id="Phobius"/>
    </source>
</evidence>
<evidence type="ECO:0000256" key="5">
    <source>
        <dbReference type="NCBIfam" id="TIGR02228"/>
    </source>
</evidence>
<reference evidence="8" key="2">
    <citation type="journal article" date="2021" name="Sci. Rep.">
        <title>The distribution of antibiotic resistance genes in chicken gut microbiota commensals.</title>
        <authorList>
            <person name="Juricova H."/>
            <person name="Matiasovicova J."/>
            <person name="Kubasova T."/>
            <person name="Cejkova D."/>
            <person name="Rychlik I."/>
        </authorList>
    </citation>
    <scope>NUCLEOTIDE SEQUENCE</scope>
    <source>
        <strain evidence="8">An559</strain>
    </source>
</reference>
<evidence type="ECO:0000313" key="9">
    <source>
        <dbReference type="Proteomes" id="UP000774750"/>
    </source>
</evidence>
<evidence type="ECO:0000256" key="2">
    <source>
        <dbReference type="ARBA" id="ARBA00022692"/>
    </source>
</evidence>
<dbReference type="GO" id="GO:0006465">
    <property type="term" value="P:signal peptide processing"/>
    <property type="evidence" value="ECO:0007669"/>
    <property type="project" value="UniProtKB-UniRule"/>
</dbReference>
<dbReference type="PRINTS" id="PR00728">
    <property type="entry name" value="SIGNALPTASE"/>
</dbReference>
<dbReference type="Proteomes" id="UP000774750">
    <property type="component" value="Unassembled WGS sequence"/>
</dbReference>
<organism evidence="8 9">
    <name type="scientific">Merdimmobilis hominis</name>
    <dbReference type="NCBI Taxonomy" id="2897707"/>
    <lineage>
        <taxon>Bacteria</taxon>
        <taxon>Bacillati</taxon>
        <taxon>Bacillota</taxon>
        <taxon>Clostridia</taxon>
        <taxon>Eubacteriales</taxon>
        <taxon>Oscillospiraceae</taxon>
        <taxon>Merdimmobilis</taxon>
    </lineage>
</organism>
<name>A0A939BER9_9FIRM</name>
<dbReference type="CDD" id="cd06530">
    <property type="entry name" value="S26_SPase_I"/>
    <property type="match status" value="1"/>
</dbReference>
<evidence type="ECO:0000256" key="3">
    <source>
        <dbReference type="ARBA" id="ARBA00022989"/>
    </source>
</evidence>
<dbReference type="InterPro" id="IPR019533">
    <property type="entry name" value="Peptidase_S26"/>
</dbReference>
<accession>A0A939BER9</accession>
<dbReference type="GO" id="GO:0016020">
    <property type="term" value="C:membrane"/>
    <property type="evidence" value="ECO:0007669"/>
    <property type="project" value="UniProtKB-SubCell"/>
</dbReference>
<dbReference type="RefSeq" id="WP_204446999.1">
    <property type="nucleotide sequence ID" value="NZ_JACJKY010000013.1"/>
</dbReference>
<dbReference type="PANTHER" id="PTHR10806">
    <property type="entry name" value="SIGNAL PEPTIDASE COMPLEX CATALYTIC SUBUNIT SEC11"/>
    <property type="match status" value="1"/>
</dbReference>
<proteinExistence type="predicted"/>
<dbReference type="AlphaFoldDB" id="A0A939BER9"/>
<keyword evidence="3 6" id="KW-1133">Transmembrane helix</keyword>
<keyword evidence="9" id="KW-1185">Reference proteome</keyword>
<protein>
    <recommendedName>
        <fullName evidence="5">Signal peptidase I</fullName>
        <ecNumber evidence="5">3.4.21.89</ecNumber>
    </recommendedName>
</protein>
<dbReference type="InterPro" id="IPR001733">
    <property type="entry name" value="Peptidase_S26B"/>
</dbReference>
<dbReference type="SUPFAM" id="SSF51306">
    <property type="entry name" value="LexA/Signal peptidase"/>
    <property type="match status" value="1"/>
</dbReference>
<dbReference type="InterPro" id="IPR036286">
    <property type="entry name" value="LexA/Signal_pep-like_sf"/>
</dbReference>
<evidence type="ECO:0000256" key="1">
    <source>
        <dbReference type="ARBA" id="ARBA00004370"/>
    </source>
</evidence>
<dbReference type="EC" id="3.4.21.89" evidence="5"/>
<comment type="subcellular location">
    <subcellularLocation>
        <location evidence="1">Membrane</location>
    </subcellularLocation>
</comment>
<evidence type="ECO:0000313" key="8">
    <source>
        <dbReference type="EMBL" id="MBM6921252.1"/>
    </source>
</evidence>